<keyword evidence="2" id="KW-1185">Reference proteome</keyword>
<evidence type="ECO:0000313" key="2">
    <source>
        <dbReference type="Proteomes" id="UP000622245"/>
    </source>
</evidence>
<reference evidence="1 2" key="1">
    <citation type="submission" date="2021-01" db="EMBL/GenBank/DDBJ databases">
        <title>Draft genome sequence of Micromonospora sp. strain STR1s_6.</title>
        <authorList>
            <person name="Karlyshev A."/>
            <person name="Jawad R."/>
        </authorList>
    </citation>
    <scope>NUCLEOTIDE SEQUENCE [LARGE SCALE GENOMIC DNA]</scope>
    <source>
        <strain evidence="1 2">STR1S-6</strain>
    </source>
</reference>
<sequence length="61" mass="6239">ELAGVLVRSAAVLDVPARLHQRTGCLLVSVAGGPDRERIVRSAELAPARDPAPPAARAAAC</sequence>
<feature type="non-terminal residue" evidence="1">
    <location>
        <position position="1"/>
    </location>
</feature>
<gene>
    <name evidence="1" type="ORF">JM949_31085</name>
</gene>
<dbReference type="Proteomes" id="UP000622245">
    <property type="component" value="Unassembled WGS sequence"/>
</dbReference>
<dbReference type="EMBL" id="JAEVHL010000275">
    <property type="protein sequence ID" value="MBM0279364.1"/>
    <property type="molecule type" value="Genomic_DNA"/>
</dbReference>
<comment type="caution">
    <text evidence="1">The sequence shown here is derived from an EMBL/GenBank/DDBJ whole genome shotgun (WGS) entry which is preliminary data.</text>
</comment>
<evidence type="ECO:0000313" key="1">
    <source>
        <dbReference type="EMBL" id="MBM0279364.1"/>
    </source>
</evidence>
<name>A0ABS1YPM2_9ACTN</name>
<accession>A0ABS1YPM2</accession>
<organism evidence="1 2">
    <name type="scientific">Micromonospora tarensis</name>
    <dbReference type="NCBI Taxonomy" id="2806100"/>
    <lineage>
        <taxon>Bacteria</taxon>
        <taxon>Bacillati</taxon>
        <taxon>Actinomycetota</taxon>
        <taxon>Actinomycetes</taxon>
        <taxon>Micromonosporales</taxon>
        <taxon>Micromonosporaceae</taxon>
        <taxon>Micromonospora</taxon>
    </lineage>
</organism>
<proteinExistence type="predicted"/>
<protein>
    <submittedName>
        <fullName evidence="1">Uncharacterized protein</fullName>
    </submittedName>
</protein>